<sequence>MCLKCWKHLQITYTFKKDYLEVERKIRIYCQDFRLRHRNLTLEALEKVRNYFSDEYCEIMTSNIKQEHGIDERIYAQVKTENISNRISHIKTENGQFIKKEIYSDISTPRKQVKFTSNDNKMLISVYFEVTKNEQDFHHGYWQRLYDKWTELNPDKPVDGKRLSYQIRRIIRRKLLPKAQLEKIRAEVNSKIKAQTQPEQIVEHYSDSDDSFMEEAVHSSFTPHIKSEPLSESDVEINLIEPKLEVESDCESLPQLERMDLPPLHFKIENIYSLEVKREAYDNYLRQEEELSNMQVEELNKNRRVSLRGHNKDKDLFKCPDCSFETTHGSSAQRHMKLHQKRNQKIYQCTSCPYRIFSKWLFNRHMKKHKEEENDNLDRNPSFAT</sequence>
<comment type="caution">
    <text evidence="7">The sequence shown here is derived from an EMBL/GenBank/DDBJ whole genome shotgun (WGS) entry which is preliminary data.</text>
</comment>
<evidence type="ECO:0000256" key="2">
    <source>
        <dbReference type="ARBA" id="ARBA00022737"/>
    </source>
</evidence>
<gene>
    <name evidence="7" type="ORF">NQ314_018184</name>
</gene>
<dbReference type="PANTHER" id="PTHR24403:SF67">
    <property type="entry name" value="FI01116P-RELATED"/>
    <property type="match status" value="1"/>
</dbReference>
<reference evidence="7" key="1">
    <citation type="journal article" date="2023" name="Insect Mol. Biol.">
        <title>Genome sequencing provides insights into the evolution of gene families encoding plant cell wall-degrading enzymes in longhorned beetles.</title>
        <authorList>
            <person name="Shin N.R."/>
            <person name="Okamura Y."/>
            <person name="Kirsch R."/>
            <person name="Pauchet Y."/>
        </authorList>
    </citation>
    <scope>NUCLEOTIDE SEQUENCE</scope>
    <source>
        <strain evidence="7">RBIC_L_NR</strain>
    </source>
</reference>
<keyword evidence="2" id="KW-0677">Repeat</keyword>
<dbReference type="InterPro" id="IPR036236">
    <property type="entry name" value="Znf_C2H2_sf"/>
</dbReference>
<dbReference type="PROSITE" id="PS50157">
    <property type="entry name" value="ZINC_FINGER_C2H2_2"/>
    <property type="match status" value="1"/>
</dbReference>
<dbReference type="PROSITE" id="PS00028">
    <property type="entry name" value="ZINC_FINGER_C2H2_1"/>
    <property type="match status" value="1"/>
</dbReference>
<keyword evidence="4" id="KW-0862">Zinc</keyword>
<dbReference type="SMART" id="SM00355">
    <property type="entry name" value="ZnF_C2H2"/>
    <property type="match status" value="2"/>
</dbReference>
<evidence type="ECO:0000313" key="7">
    <source>
        <dbReference type="EMBL" id="KAJ8929160.1"/>
    </source>
</evidence>
<protein>
    <recommendedName>
        <fullName evidence="6">C2H2-type domain-containing protein</fullName>
    </recommendedName>
</protein>
<dbReference type="EMBL" id="JANEYF010005104">
    <property type="protein sequence ID" value="KAJ8929160.1"/>
    <property type="molecule type" value="Genomic_DNA"/>
</dbReference>
<name>A0AAV8WSE0_9CUCU</name>
<organism evidence="7 8">
    <name type="scientific">Rhamnusium bicolor</name>
    <dbReference type="NCBI Taxonomy" id="1586634"/>
    <lineage>
        <taxon>Eukaryota</taxon>
        <taxon>Metazoa</taxon>
        <taxon>Ecdysozoa</taxon>
        <taxon>Arthropoda</taxon>
        <taxon>Hexapoda</taxon>
        <taxon>Insecta</taxon>
        <taxon>Pterygota</taxon>
        <taxon>Neoptera</taxon>
        <taxon>Endopterygota</taxon>
        <taxon>Coleoptera</taxon>
        <taxon>Polyphaga</taxon>
        <taxon>Cucujiformia</taxon>
        <taxon>Chrysomeloidea</taxon>
        <taxon>Cerambycidae</taxon>
        <taxon>Lepturinae</taxon>
        <taxon>Rhagiini</taxon>
        <taxon>Rhamnusium</taxon>
    </lineage>
</organism>
<evidence type="ECO:0000256" key="3">
    <source>
        <dbReference type="ARBA" id="ARBA00022771"/>
    </source>
</evidence>
<dbReference type="GO" id="GO:0045944">
    <property type="term" value="P:positive regulation of transcription by RNA polymerase II"/>
    <property type="evidence" value="ECO:0007669"/>
    <property type="project" value="TreeGrafter"/>
</dbReference>
<dbReference type="GO" id="GO:0008270">
    <property type="term" value="F:zinc ion binding"/>
    <property type="evidence" value="ECO:0007669"/>
    <property type="project" value="UniProtKB-KW"/>
</dbReference>
<dbReference type="InterPro" id="IPR013087">
    <property type="entry name" value="Znf_C2H2_type"/>
</dbReference>
<feature type="domain" description="C2H2-type" evidence="6">
    <location>
        <begin position="317"/>
        <end position="344"/>
    </location>
</feature>
<evidence type="ECO:0000256" key="1">
    <source>
        <dbReference type="ARBA" id="ARBA00022723"/>
    </source>
</evidence>
<accession>A0AAV8WSE0</accession>
<dbReference type="InterPro" id="IPR050688">
    <property type="entry name" value="Zinc_finger/UBP_domain"/>
</dbReference>
<evidence type="ECO:0000259" key="6">
    <source>
        <dbReference type="PROSITE" id="PS50157"/>
    </source>
</evidence>
<evidence type="ECO:0000256" key="5">
    <source>
        <dbReference type="PROSITE-ProRule" id="PRU00042"/>
    </source>
</evidence>
<dbReference type="PANTHER" id="PTHR24403">
    <property type="entry name" value="ZINC FINGER PROTEIN"/>
    <property type="match status" value="1"/>
</dbReference>
<evidence type="ECO:0000313" key="8">
    <source>
        <dbReference type="Proteomes" id="UP001162156"/>
    </source>
</evidence>
<dbReference type="Gene3D" id="3.30.160.60">
    <property type="entry name" value="Classic Zinc Finger"/>
    <property type="match status" value="1"/>
</dbReference>
<dbReference type="AlphaFoldDB" id="A0AAV8WSE0"/>
<keyword evidence="1" id="KW-0479">Metal-binding</keyword>
<keyword evidence="8" id="KW-1185">Reference proteome</keyword>
<proteinExistence type="predicted"/>
<dbReference type="Proteomes" id="UP001162156">
    <property type="component" value="Unassembled WGS sequence"/>
</dbReference>
<dbReference type="SUPFAM" id="SSF57667">
    <property type="entry name" value="beta-beta-alpha zinc fingers"/>
    <property type="match status" value="1"/>
</dbReference>
<dbReference type="GO" id="GO:0005634">
    <property type="term" value="C:nucleus"/>
    <property type="evidence" value="ECO:0007669"/>
    <property type="project" value="TreeGrafter"/>
</dbReference>
<keyword evidence="3 5" id="KW-0863">Zinc-finger</keyword>
<evidence type="ECO:0000256" key="4">
    <source>
        <dbReference type="ARBA" id="ARBA00022833"/>
    </source>
</evidence>